<feature type="compositionally biased region" description="Polar residues" evidence="1">
    <location>
        <begin position="72"/>
        <end position="93"/>
    </location>
</feature>
<reference evidence="2" key="2">
    <citation type="submission" date="2015-06" db="UniProtKB">
        <authorList>
            <consortium name="EnsemblPlants"/>
        </authorList>
    </citation>
    <scope>IDENTIFICATION</scope>
    <source>
        <strain evidence="2">DM1-3 516 R44</strain>
    </source>
</reference>
<dbReference type="CDD" id="cd00303">
    <property type="entry name" value="retropepsin_like"/>
    <property type="match status" value="1"/>
</dbReference>
<name>M1DIX7_SOLTU</name>
<evidence type="ECO:0000256" key="1">
    <source>
        <dbReference type="SAM" id="MobiDB-lite"/>
    </source>
</evidence>
<proteinExistence type="predicted"/>
<dbReference type="EnsemblPlants" id="PGSC0003DMT400089790">
    <property type="protein sequence ID" value="PGSC0003DMT400089790"/>
    <property type="gene ID" value="PGSC0003DMG400039361"/>
</dbReference>
<reference evidence="3" key="1">
    <citation type="journal article" date="2011" name="Nature">
        <title>Genome sequence and analysis of the tuber crop potato.</title>
        <authorList>
            <consortium name="The Potato Genome Sequencing Consortium"/>
        </authorList>
    </citation>
    <scope>NUCLEOTIDE SEQUENCE [LARGE SCALE GENOMIC DNA]</scope>
    <source>
        <strain evidence="3">cv. DM1-3 516 R44</strain>
    </source>
</reference>
<dbReference type="HOGENOM" id="CLU_1535184_0_0_1"/>
<evidence type="ECO:0000313" key="3">
    <source>
        <dbReference type="Proteomes" id="UP000011115"/>
    </source>
</evidence>
<dbReference type="InParanoid" id="M1DIX7"/>
<protein>
    <submittedName>
        <fullName evidence="2">Gag-pol polyprotein</fullName>
    </submittedName>
</protein>
<evidence type="ECO:0000313" key="2">
    <source>
        <dbReference type="EnsemblPlants" id="PGSC0003DMT400089790"/>
    </source>
</evidence>
<dbReference type="Pfam" id="PF08284">
    <property type="entry name" value="RVP_2"/>
    <property type="match status" value="1"/>
</dbReference>
<dbReference type="PaxDb" id="4113-PGSC0003DMT400089790"/>
<organism evidence="2 3">
    <name type="scientific">Solanum tuberosum</name>
    <name type="common">Potato</name>
    <dbReference type="NCBI Taxonomy" id="4113"/>
    <lineage>
        <taxon>Eukaryota</taxon>
        <taxon>Viridiplantae</taxon>
        <taxon>Streptophyta</taxon>
        <taxon>Embryophyta</taxon>
        <taxon>Tracheophyta</taxon>
        <taxon>Spermatophyta</taxon>
        <taxon>Magnoliopsida</taxon>
        <taxon>eudicotyledons</taxon>
        <taxon>Gunneridae</taxon>
        <taxon>Pentapetalae</taxon>
        <taxon>asterids</taxon>
        <taxon>lamiids</taxon>
        <taxon>Solanales</taxon>
        <taxon>Solanaceae</taxon>
        <taxon>Solanoideae</taxon>
        <taxon>Solaneae</taxon>
        <taxon>Solanum</taxon>
    </lineage>
</organism>
<dbReference type="Gramene" id="PGSC0003DMT400089790">
    <property type="protein sequence ID" value="PGSC0003DMT400089790"/>
    <property type="gene ID" value="PGSC0003DMG400039361"/>
</dbReference>
<dbReference type="Proteomes" id="UP000011115">
    <property type="component" value="Unassembled WGS sequence"/>
</dbReference>
<dbReference type="AlphaFoldDB" id="M1DIX7"/>
<accession>M1DIX7</accession>
<sequence>MKGVARIWFDQWKWNRAEGAPLVSWALFEEAFLGGYIPRELREAKVEEEKLKHREEFRNKIAKTWNAFGQQKSNANRSSFQPKQRGPASSSASALVPRNRDPGASLSFVTPYVVMNFDVLREELSEFFSVSTPIGKSILAKRVYRDCTISENYKSTMVDLIELDMVDFDVLLCMD</sequence>
<feature type="region of interest" description="Disordered" evidence="1">
    <location>
        <begin position="72"/>
        <end position="97"/>
    </location>
</feature>
<keyword evidence="3" id="KW-1185">Reference proteome</keyword>